<accession>A0A521E5R5</accession>
<dbReference type="EMBL" id="FXSZ01000011">
    <property type="protein sequence ID" value="SMO78500.1"/>
    <property type="molecule type" value="Genomic_DNA"/>
</dbReference>
<keyword evidence="10" id="KW-1185">Reference proteome</keyword>
<dbReference type="InterPro" id="IPR007159">
    <property type="entry name" value="SpoVT-AbrB_dom"/>
</dbReference>
<evidence type="ECO:0000313" key="10">
    <source>
        <dbReference type="Proteomes" id="UP000315971"/>
    </source>
</evidence>
<sequence length="161" mass="18139">MTYLIGEYECKIDPKGRVMIPVGLKKQLPSDEQGRFILNRGFEQCLALYPYKVWLQIAERVKGLNMYVKENREFARYFLRGATEIQLDSSGRMLISKSLLEYAKIDSELVITGLMDHMEIWSPANYNLSIDSTNEPADFAALAEKVMGGINSGGGEFNGIS</sequence>
<dbReference type="Pfam" id="PF02381">
    <property type="entry name" value="MraZ"/>
    <property type="match status" value="2"/>
</dbReference>
<dbReference type="GO" id="GO:2000143">
    <property type="term" value="P:negative regulation of DNA-templated transcription initiation"/>
    <property type="evidence" value="ECO:0007669"/>
    <property type="project" value="TreeGrafter"/>
</dbReference>
<evidence type="ECO:0000256" key="1">
    <source>
        <dbReference type="ARBA" id="ARBA00013860"/>
    </source>
</evidence>
<evidence type="ECO:0000256" key="3">
    <source>
        <dbReference type="ARBA" id="ARBA00022737"/>
    </source>
</evidence>
<dbReference type="InterPro" id="IPR035642">
    <property type="entry name" value="MraZ_N"/>
</dbReference>
<dbReference type="RefSeq" id="WP_142604546.1">
    <property type="nucleotide sequence ID" value="NZ_FXSZ01000011.1"/>
</dbReference>
<keyword evidence="4 7" id="KW-0805">Transcription regulation</keyword>
<dbReference type="PROSITE" id="PS51740">
    <property type="entry name" value="SPOVT_ABRB"/>
    <property type="match status" value="2"/>
</dbReference>
<evidence type="ECO:0000256" key="7">
    <source>
        <dbReference type="HAMAP-Rule" id="MF_01008"/>
    </source>
</evidence>
<organism evidence="9 10">
    <name type="scientific">Solitalea koreensis</name>
    <dbReference type="NCBI Taxonomy" id="543615"/>
    <lineage>
        <taxon>Bacteria</taxon>
        <taxon>Pseudomonadati</taxon>
        <taxon>Bacteroidota</taxon>
        <taxon>Sphingobacteriia</taxon>
        <taxon>Sphingobacteriales</taxon>
        <taxon>Sphingobacteriaceae</taxon>
        <taxon>Solitalea</taxon>
    </lineage>
</organism>
<comment type="similarity">
    <text evidence="7">Belongs to the MraZ family.</text>
</comment>
<dbReference type="InterPro" id="IPR020603">
    <property type="entry name" value="MraZ_dom"/>
</dbReference>
<evidence type="ECO:0000256" key="4">
    <source>
        <dbReference type="ARBA" id="ARBA00023015"/>
    </source>
</evidence>
<dbReference type="NCBIfam" id="TIGR00242">
    <property type="entry name" value="division/cell wall cluster transcriptional repressor MraZ"/>
    <property type="match status" value="1"/>
</dbReference>
<dbReference type="PANTHER" id="PTHR34701:SF1">
    <property type="entry name" value="TRANSCRIPTIONAL REGULATOR MRAZ"/>
    <property type="match status" value="1"/>
</dbReference>
<keyword evidence="5 7" id="KW-0238">DNA-binding</keyword>
<dbReference type="CDD" id="cd16321">
    <property type="entry name" value="MraZ_C"/>
    <property type="match status" value="1"/>
</dbReference>
<evidence type="ECO:0000256" key="2">
    <source>
        <dbReference type="ARBA" id="ARBA00022490"/>
    </source>
</evidence>
<keyword evidence="6 7" id="KW-0804">Transcription</keyword>
<dbReference type="InterPro" id="IPR037914">
    <property type="entry name" value="SpoVT-AbrB_sf"/>
</dbReference>
<evidence type="ECO:0000313" key="9">
    <source>
        <dbReference type="EMBL" id="SMO78500.1"/>
    </source>
</evidence>
<name>A0A521E5R5_9SPHI</name>
<evidence type="ECO:0000256" key="6">
    <source>
        <dbReference type="ARBA" id="ARBA00023163"/>
    </source>
</evidence>
<evidence type="ECO:0000259" key="8">
    <source>
        <dbReference type="PROSITE" id="PS51740"/>
    </source>
</evidence>
<feature type="domain" description="SpoVT-AbrB" evidence="8">
    <location>
        <begin position="82"/>
        <end position="125"/>
    </location>
</feature>
<dbReference type="GO" id="GO:0005737">
    <property type="term" value="C:cytoplasm"/>
    <property type="evidence" value="ECO:0007669"/>
    <property type="project" value="UniProtKB-UniRule"/>
</dbReference>
<dbReference type="InterPro" id="IPR038619">
    <property type="entry name" value="MraZ_sf"/>
</dbReference>
<keyword evidence="3" id="KW-0677">Repeat</keyword>
<dbReference type="Gene3D" id="3.40.1550.20">
    <property type="entry name" value="Transcriptional regulator MraZ domain"/>
    <property type="match status" value="1"/>
</dbReference>
<dbReference type="GO" id="GO:0000976">
    <property type="term" value="F:transcription cis-regulatory region binding"/>
    <property type="evidence" value="ECO:0007669"/>
    <property type="project" value="TreeGrafter"/>
</dbReference>
<dbReference type="GO" id="GO:0009295">
    <property type="term" value="C:nucleoid"/>
    <property type="evidence" value="ECO:0007669"/>
    <property type="project" value="UniProtKB-SubCell"/>
</dbReference>
<proteinExistence type="inferred from homology"/>
<comment type="subunit">
    <text evidence="7">Forms oligomers.</text>
</comment>
<dbReference type="InterPro" id="IPR003444">
    <property type="entry name" value="MraZ"/>
</dbReference>
<dbReference type="OrthoDB" id="9807753at2"/>
<dbReference type="Proteomes" id="UP000315971">
    <property type="component" value="Unassembled WGS sequence"/>
</dbReference>
<feature type="domain" description="SpoVT-AbrB" evidence="8">
    <location>
        <begin position="7"/>
        <end position="53"/>
    </location>
</feature>
<comment type="subcellular location">
    <subcellularLocation>
        <location evidence="7">Cytoplasm</location>
        <location evidence="7">Nucleoid</location>
    </subcellularLocation>
</comment>
<gene>
    <name evidence="7" type="primary">mraZ</name>
    <name evidence="9" type="ORF">SAMN06265350_1114</name>
</gene>
<dbReference type="SUPFAM" id="SSF89447">
    <property type="entry name" value="AbrB/MazE/MraZ-like"/>
    <property type="match status" value="1"/>
</dbReference>
<evidence type="ECO:0000256" key="5">
    <source>
        <dbReference type="ARBA" id="ARBA00023125"/>
    </source>
</evidence>
<dbReference type="GO" id="GO:0003700">
    <property type="term" value="F:DNA-binding transcription factor activity"/>
    <property type="evidence" value="ECO:0007669"/>
    <property type="project" value="UniProtKB-UniRule"/>
</dbReference>
<dbReference type="CDD" id="cd16320">
    <property type="entry name" value="MraZ_N"/>
    <property type="match status" value="1"/>
</dbReference>
<dbReference type="HAMAP" id="MF_01008">
    <property type="entry name" value="MraZ"/>
    <property type="match status" value="1"/>
</dbReference>
<keyword evidence="2 7" id="KW-0963">Cytoplasm</keyword>
<dbReference type="InterPro" id="IPR035644">
    <property type="entry name" value="MraZ_C"/>
</dbReference>
<reference evidence="9 10" key="1">
    <citation type="submission" date="2017-05" db="EMBL/GenBank/DDBJ databases">
        <authorList>
            <person name="Varghese N."/>
            <person name="Submissions S."/>
        </authorList>
    </citation>
    <scope>NUCLEOTIDE SEQUENCE [LARGE SCALE GENOMIC DNA]</scope>
    <source>
        <strain evidence="9 10">DSM 21342</strain>
    </source>
</reference>
<dbReference type="PANTHER" id="PTHR34701">
    <property type="entry name" value="TRANSCRIPTIONAL REGULATOR MRAZ"/>
    <property type="match status" value="1"/>
</dbReference>
<dbReference type="AlphaFoldDB" id="A0A521E5R5"/>
<protein>
    <recommendedName>
        <fullName evidence="1 7">Transcriptional regulator MraZ</fullName>
    </recommendedName>
</protein>